<accession>A0ABN0TSA1</accession>
<proteinExistence type="predicted"/>
<comment type="caution">
    <text evidence="3">The sequence shown here is derived from an EMBL/GenBank/DDBJ whole genome shotgun (WGS) entry which is preliminary data.</text>
</comment>
<sequence length="349" mass="37412">MDDYQVGRLLHTLVADEPPPSRVDPQRVLAGAKRRRRRRRVSVLTAGAFVVALGAVLALLPTLRNDEPTPVAIAPAEFNLSPKHVFDPTRFALELDWRPDGVVAEEHESAVTYQRITLLTKGLSPLATISINGTGQVLPDERWPSKNAASIYDDGNPSHWLQPDGASDRSGQLWWFWGPTAWATVRIHDSSDPVDLAVRLAKAVRTAANDPVRMPFTVPAFGGLKLARAATMSGPDGLYAGVLKFNSDGRWLGGSWVTVSATNAPDAVRSSTPYVLAGDDEYDSGAANSVPEDAAVARPTKEDVVGVVPVAVPGSGPVIEPDAARRAASTVDLVDDPGDPKNWKRPFVG</sequence>
<keyword evidence="4" id="KW-1185">Reference proteome</keyword>
<organism evidence="3 4">
    <name type="scientific">Cryptosporangium japonicum</name>
    <dbReference type="NCBI Taxonomy" id="80872"/>
    <lineage>
        <taxon>Bacteria</taxon>
        <taxon>Bacillati</taxon>
        <taxon>Actinomycetota</taxon>
        <taxon>Actinomycetes</taxon>
        <taxon>Cryptosporangiales</taxon>
        <taxon>Cryptosporangiaceae</taxon>
        <taxon>Cryptosporangium</taxon>
    </lineage>
</organism>
<evidence type="ECO:0000256" key="2">
    <source>
        <dbReference type="SAM" id="Phobius"/>
    </source>
</evidence>
<keyword evidence="2" id="KW-0812">Transmembrane</keyword>
<feature type="transmembrane region" description="Helical" evidence="2">
    <location>
        <begin position="41"/>
        <end position="60"/>
    </location>
</feature>
<evidence type="ECO:0000313" key="4">
    <source>
        <dbReference type="Proteomes" id="UP001500967"/>
    </source>
</evidence>
<gene>
    <name evidence="3" type="ORF">GCM10009539_12920</name>
</gene>
<dbReference type="Proteomes" id="UP001500967">
    <property type="component" value="Unassembled WGS sequence"/>
</dbReference>
<keyword evidence="2" id="KW-0472">Membrane</keyword>
<protein>
    <submittedName>
        <fullName evidence="3">Uncharacterized protein</fullName>
    </submittedName>
</protein>
<reference evidence="3 4" key="1">
    <citation type="journal article" date="2019" name="Int. J. Syst. Evol. Microbiol.">
        <title>The Global Catalogue of Microorganisms (GCM) 10K type strain sequencing project: providing services to taxonomists for standard genome sequencing and annotation.</title>
        <authorList>
            <consortium name="The Broad Institute Genomics Platform"/>
            <consortium name="The Broad Institute Genome Sequencing Center for Infectious Disease"/>
            <person name="Wu L."/>
            <person name="Ma J."/>
        </authorList>
    </citation>
    <scope>NUCLEOTIDE SEQUENCE [LARGE SCALE GENOMIC DNA]</scope>
    <source>
        <strain evidence="3 4">JCM 10425</strain>
    </source>
</reference>
<name>A0ABN0TSA1_9ACTN</name>
<feature type="region of interest" description="Disordered" evidence="1">
    <location>
        <begin position="330"/>
        <end position="349"/>
    </location>
</feature>
<keyword evidence="2" id="KW-1133">Transmembrane helix</keyword>
<evidence type="ECO:0000313" key="3">
    <source>
        <dbReference type="EMBL" id="GAA0228925.1"/>
    </source>
</evidence>
<evidence type="ECO:0000256" key="1">
    <source>
        <dbReference type="SAM" id="MobiDB-lite"/>
    </source>
</evidence>
<dbReference type="EMBL" id="BAAAGX010000006">
    <property type="protein sequence ID" value="GAA0228925.1"/>
    <property type="molecule type" value="Genomic_DNA"/>
</dbReference>
<dbReference type="RefSeq" id="WP_344647796.1">
    <property type="nucleotide sequence ID" value="NZ_BAAAGX010000006.1"/>
</dbReference>